<evidence type="ECO:0000256" key="11">
    <source>
        <dbReference type="SAM" id="SignalP"/>
    </source>
</evidence>
<comment type="subcellular location">
    <subcellularLocation>
        <location evidence="1">Membrane</location>
        <topology evidence="1">Single-pass membrane protein</topology>
    </subcellularLocation>
</comment>
<feature type="domain" description="Immunoglobulin subtype 2" evidence="12">
    <location>
        <begin position="21"/>
        <end position="90"/>
    </location>
</feature>
<feature type="domain" description="Immunoglobulin subtype 2" evidence="12">
    <location>
        <begin position="211"/>
        <end position="280"/>
    </location>
</feature>
<dbReference type="InterPro" id="IPR036179">
    <property type="entry name" value="Ig-like_dom_sf"/>
</dbReference>
<evidence type="ECO:0000256" key="3">
    <source>
        <dbReference type="ARBA" id="ARBA00022729"/>
    </source>
</evidence>
<dbReference type="OrthoDB" id="5982258at2759"/>
<feature type="domain" description="Immunoglobulin subtype 2" evidence="12">
    <location>
        <begin position="306"/>
        <end position="375"/>
    </location>
</feature>
<evidence type="ECO:0000256" key="2">
    <source>
        <dbReference type="ARBA" id="ARBA00022692"/>
    </source>
</evidence>
<evidence type="ECO:0000313" key="15">
    <source>
        <dbReference type="Proteomes" id="UP001153709"/>
    </source>
</evidence>
<keyword evidence="5" id="KW-0130">Cell adhesion</keyword>
<organism evidence="14 15">
    <name type="scientific">Diabrotica balteata</name>
    <name type="common">Banded cucumber beetle</name>
    <dbReference type="NCBI Taxonomy" id="107213"/>
    <lineage>
        <taxon>Eukaryota</taxon>
        <taxon>Metazoa</taxon>
        <taxon>Ecdysozoa</taxon>
        <taxon>Arthropoda</taxon>
        <taxon>Hexapoda</taxon>
        <taxon>Insecta</taxon>
        <taxon>Pterygota</taxon>
        <taxon>Neoptera</taxon>
        <taxon>Endopterygota</taxon>
        <taxon>Coleoptera</taxon>
        <taxon>Polyphaga</taxon>
        <taxon>Cucujiformia</taxon>
        <taxon>Chrysomeloidea</taxon>
        <taxon>Chrysomelidae</taxon>
        <taxon>Galerucinae</taxon>
        <taxon>Diabroticina</taxon>
        <taxon>Diabroticites</taxon>
        <taxon>Diabrotica</taxon>
    </lineage>
</organism>
<dbReference type="GO" id="GO:0048812">
    <property type="term" value="P:neuron projection morphogenesis"/>
    <property type="evidence" value="ECO:0007669"/>
    <property type="project" value="UniProtKB-ARBA"/>
</dbReference>
<feature type="domain" description="Immunoglobulin" evidence="13">
    <location>
        <begin position="15"/>
        <end position="101"/>
    </location>
</feature>
<feature type="chain" id="PRO_5040247079" evidence="11">
    <location>
        <begin position="18"/>
        <end position="390"/>
    </location>
</feature>
<sequence length="390" mass="42061">MTLFILVLPHITPFTFEDEANAGDSVQVSCYVNKGDMPLSFSWMFNGKKIPEDKALNISPFGTKTSVLSIDNVEGSHAGNYTCVVSNKAGISTHSTELLVKVLPHVIPFVFEEEANSGDRAQLTCSVSKGDTPMTFSWQFNGVPVSDDKGITVGMFGKKTSLLSIDSVDWQHAGNYTCIVMNKAGSASHSAELLVKVLPHVTPFIFEDEANSGDMAQVSCSVSKGDTPMKFSWQFNGIPVSDDKGITVGMFGKKTSLLSIDSVDWQHAGNYTCIVTNKAGSASHSAELLVKVLPHVMPFTFEEEANSGDTAQITCSVTKGDTPMKFSWLFNNKPINENKGITVGMFGKKASHLSIDSVDWKHAGNYTCVVKNNAGTASQSAELLVKGTIF</sequence>
<evidence type="ECO:0000256" key="10">
    <source>
        <dbReference type="ARBA" id="ARBA00023319"/>
    </source>
</evidence>
<evidence type="ECO:0000259" key="12">
    <source>
        <dbReference type="SMART" id="SM00408"/>
    </source>
</evidence>
<dbReference type="AlphaFoldDB" id="A0A9N9XHW8"/>
<evidence type="ECO:0000256" key="6">
    <source>
        <dbReference type="ARBA" id="ARBA00022989"/>
    </source>
</evidence>
<evidence type="ECO:0000256" key="7">
    <source>
        <dbReference type="ARBA" id="ARBA00023136"/>
    </source>
</evidence>
<dbReference type="SUPFAM" id="SSF48726">
    <property type="entry name" value="Immunoglobulin"/>
    <property type="match status" value="4"/>
</dbReference>
<keyword evidence="4" id="KW-0677">Repeat</keyword>
<keyword evidence="3 11" id="KW-0732">Signal</keyword>
<dbReference type="PANTHER" id="PTHR44337">
    <property type="entry name" value="CARCINOEMBRYONIC ANTIGEN-RELATED CELL ADHESION MOLECULE 8"/>
    <property type="match status" value="1"/>
</dbReference>
<keyword evidence="8" id="KW-1015">Disulfide bond</keyword>
<dbReference type="FunFam" id="2.60.40.10:FF:000333">
    <property type="entry name" value="Down syndrome cell adhesion molecule"/>
    <property type="match status" value="3"/>
</dbReference>
<dbReference type="Pfam" id="PF13927">
    <property type="entry name" value="Ig_3"/>
    <property type="match status" value="2"/>
</dbReference>
<keyword evidence="6" id="KW-1133">Transmembrane helix</keyword>
<keyword evidence="9" id="KW-0325">Glycoprotein</keyword>
<dbReference type="EMBL" id="OU898284">
    <property type="protein sequence ID" value="CAG9840566.1"/>
    <property type="molecule type" value="Genomic_DNA"/>
</dbReference>
<dbReference type="Gene3D" id="2.60.40.10">
    <property type="entry name" value="Immunoglobulins"/>
    <property type="match status" value="4"/>
</dbReference>
<dbReference type="InterPro" id="IPR013783">
    <property type="entry name" value="Ig-like_fold"/>
</dbReference>
<dbReference type="SMART" id="SM00409">
    <property type="entry name" value="IG"/>
    <property type="match status" value="4"/>
</dbReference>
<name>A0A9N9XHW8_DIABA</name>
<reference evidence="14" key="1">
    <citation type="submission" date="2022-01" db="EMBL/GenBank/DDBJ databases">
        <authorList>
            <person name="King R."/>
        </authorList>
    </citation>
    <scope>NUCLEOTIDE SEQUENCE</scope>
</reference>
<feature type="domain" description="Immunoglobulin" evidence="13">
    <location>
        <begin position="110"/>
        <end position="196"/>
    </location>
</feature>
<feature type="domain" description="Immunoglobulin" evidence="13">
    <location>
        <begin position="205"/>
        <end position="291"/>
    </location>
</feature>
<dbReference type="SMART" id="SM00408">
    <property type="entry name" value="IGc2"/>
    <property type="match status" value="4"/>
</dbReference>
<dbReference type="InterPro" id="IPR003599">
    <property type="entry name" value="Ig_sub"/>
</dbReference>
<keyword evidence="10" id="KW-0393">Immunoglobulin domain</keyword>
<feature type="domain" description="Immunoglobulin" evidence="13">
    <location>
        <begin position="300"/>
        <end position="386"/>
    </location>
</feature>
<evidence type="ECO:0000256" key="5">
    <source>
        <dbReference type="ARBA" id="ARBA00022889"/>
    </source>
</evidence>
<dbReference type="FunFam" id="2.60.40.10:FF:000017">
    <property type="entry name" value="Down syndrome cell adhesion molecule b"/>
    <property type="match status" value="1"/>
</dbReference>
<dbReference type="Pfam" id="PF07679">
    <property type="entry name" value="I-set"/>
    <property type="match status" value="2"/>
</dbReference>
<gene>
    <name evidence="14" type="ORF">DIABBA_LOCUS13199</name>
</gene>
<dbReference type="InterPro" id="IPR003598">
    <property type="entry name" value="Ig_sub2"/>
</dbReference>
<dbReference type="GO" id="GO:0007155">
    <property type="term" value="P:cell adhesion"/>
    <property type="evidence" value="ECO:0007669"/>
    <property type="project" value="UniProtKB-KW"/>
</dbReference>
<feature type="signal peptide" evidence="11">
    <location>
        <begin position="1"/>
        <end position="17"/>
    </location>
</feature>
<keyword evidence="2" id="KW-0812">Transmembrane</keyword>
<protein>
    <submittedName>
        <fullName evidence="14">Uncharacterized protein</fullName>
    </submittedName>
</protein>
<evidence type="ECO:0000256" key="4">
    <source>
        <dbReference type="ARBA" id="ARBA00022737"/>
    </source>
</evidence>
<dbReference type="InterPro" id="IPR052598">
    <property type="entry name" value="IgSF_CEA-related"/>
</dbReference>
<evidence type="ECO:0000313" key="14">
    <source>
        <dbReference type="EMBL" id="CAG9840566.1"/>
    </source>
</evidence>
<keyword evidence="7" id="KW-0472">Membrane</keyword>
<evidence type="ECO:0000256" key="8">
    <source>
        <dbReference type="ARBA" id="ARBA00023157"/>
    </source>
</evidence>
<evidence type="ECO:0000259" key="13">
    <source>
        <dbReference type="SMART" id="SM00409"/>
    </source>
</evidence>
<dbReference type="GO" id="GO:0016020">
    <property type="term" value="C:membrane"/>
    <property type="evidence" value="ECO:0007669"/>
    <property type="project" value="UniProtKB-SubCell"/>
</dbReference>
<accession>A0A9N9XHW8</accession>
<feature type="domain" description="Immunoglobulin subtype 2" evidence="12">
    <location>
        <begin position="116"/>
        <end position="185"/>
    </location>
</feature>
<evidence type="ECO:0000256" key="1">
    <source>
        <dbReference type="ARBA" id="ARBA00004167"/>
    </source>
</evidence>
<keyword evidence="15" id="KW-1185">Reference proteome</keyword>
<dbReference type="InterPro" id="IPR013098">
    <property type="entry name" value="Ig_I-set"/>
</dbReference>
<evidence type="ECO:0000256" key="9">
    <source>
        <dbReference type="ARBA" id="ARBA00023180"/>
    </source>
</evidence>
<proteinExistence type="predicted"/>
<dbReference type="Proteomes" id="UP001153709">
    <property type="component" value="Chromosome 9"/>
</dbReference>
<dbReference type="PANTHER" id="PTHR44337:SF20">
    <property type="entry name" value="CARCINOEMBRYONIC ANTIGEN-RELATED CELL ADHESION MOLECULE 5-RELATED"/>
    <property type="match status" value="1"/>
</dbReference>